<dbReference type="SMART" id="SM00805">
    <property type="entry name" value="AGTRAP"/>
    <property type="match status" value="1"/>
</dbReference>
<dbReference type="Ensembl" id="ENSBGRT00000017185.1">
    <property type="protein sequence ID" value="ENSBGRP00000014920.1"/>
    <property type="gene ID" value="ENSBGRG00000009307.1"/>
</dbReference>
<name>A0A8B9WZE1_BOSMU</name>
<dbReference type="AlphaFoldDB" id="A0A8B9WZE1"/>
<keyword evidence="3 6" id="KW-1133">Transmembrane helix</keyword>
<dbReference type="GO" id="GO:0038166">
    <property type="term" value="P:angiotensin-activated signaling pathway"/>
    <property type="evidence" value="ECO:0007669"/>
    <property type="project" value="InterPro"/>
</dbReference>
<evidence type="ECO:0000256" key="4">
    <source>
        <dbReference type="ARBA" id="ARBA00023136"/>
    </source>
</evidence>
<dbReference type="GeneTree" id="ENSGT00390000017402"/>
<evidence type="ECO:0000256" key="1">
    <source>
        <dbReference type="ARBA" id="ARBA00004141"/>
    </source>
</evidence>
<feature type="region of interest" description="Disordered" evidence="5">
    <location>
        <begin position="27"/>
        <end position="46"/>
    </location>
</feature>
<dbReference type="GO" id="GO:0005886">
    <property type="term" value="C:plasma membrane"/>
    <property type="evidence" value="ECO:0007669"/>
    <property type="project" value="TreeGrafter"/>
</dbReference>
<reference evidence="7" key="2">
    <citation type="submission" date="2025-08" db="UniProtKB">
        <authorList>
            <consortium name="Ensembl"/>
        </authorList>
    </citation>
    <scope>IDENTIFICATION</scope>
</reference>
<evidence type="ECO:0008006" key="9">
    <source>
        <dbReference type="Google" id="ProtNLM"/>
    </source>
</evidence>
<dbReference type="Proteomes" id="UP000694520">
    <property type="component" value="Chromosome 14"/>
</dbReference>
<dbReference type="InterPro" id="IPR009436">
    <property type="entry name" value="AGTRAP"/>
</dbReference>
<sequence length="233" mass="24809">MARAARRRLLATGQSSHDLLTWPPSAAGVGARAEGSRRGGAGKFASRVRRPGAPAVVAQVLSGWVAMELPAVNLKAILLVHWLLTTWGCIVFQGPYAWTNFPILALGVWAMAQRDSVDAISMFLGGLVATIFLDVIYIGIFYPRSNLSDTVRFSAGMAILNLILKPISCFFAHHMYRERGVSSWSTLVRPPPPASSPVPLPPAPVLALLSPLLSSVSALPAPQPLSQGANLAP</sequence>
<feature type="transmembrane region" description="Helical" evidence="6">
    <location>
        <begin position="153"/>
        <end position="172"/>
    </location>
</feature>
<organism evidence="7 8">
    <name type="scientific">Bos mutus grunniens</name>
    <name type="common">Wild yak</name>
    <name type="synonym">Bos grunniens</name>
    <dbReference type="NCBI Taxonomy" id="30521"/>
    <lineage>
        <taxon>Eukaryota</taxon>
        <taxon>Metazoa</taxon>
        <taxon>Chordata</taxon>
        <taxon>Craniata</taxon>
        <taxon>Vertebrata</taxon>
        <taxon>Euteleostomi</taxon>
        <taxon>Mammalia</taxon>
        <taxon>Eutheria</taxon>
        <taxon>Laurasiatheria</taxon>
        <taxon>Artiodactyla</taxon>
        <taxon>Ruminantia</taxon>
        <taxon>Pecora</taxon>
        <taxon>Bovidae</taxon>
        <taxon>Bovinae</taxon>
        <taxon>Bos</taxon>
    </lineage>
</organism>
<reference evidence="7" key="1">
    <citation type="submission" date="2019-05" db="EMBL/GenBank/DDBJ databases">
        <authorList>
            <person name="Zhang S."/>
            <person name="Liu J."/>
        </authorList>
    </citation>
    <scope>NUCLEOTIDE SEQUENCE [LARGE SCALE GENOMIC DNA]</scope>
</reference>
<keyword evidence="8" id="KW-1185">Reference proteome</keyword>
<evidence type="ECO:0000256" key="3">
    <source>
        <dbReference type="ARBA" id="ARBA00022989"/>
    </source>
</evidence>
<dbReference type="PANTHER" id="PTHR16521">
    <property type="entry name" value="TYPE-1 ANGIOTENSIN II RECEPTOR-ASSOCIATED PROTEIN"/>
    <property type="match status" value="1"/>
</dbReference>
<evidence type="ECO:0000256" key="2">
    <source>
        <dbReference type="ARBA" id="ARBA00022692"/>
    </source>
</evidence>
<evidence type="ECO:0000313" key="7">
    <source>
        <dbReference type="Ensembl" id="ENSBGRP00000014920.1"/>
    </source>
</evidence>
<keyword evidence="4 6" id="KW-0472">Membrane</keyword>
<comment type="subcellular location">
    <subcellularLocation>
        <location evidence="1">Membrane</location>
        <topology evidence="1">Multi-pass membrane protein</topology>
    </subcellularLocation>
</comment>
<dbReference type="GO" id="GO:0008217">
    <property type="term" value="P:regulation of blood pressure"/>
    <property type="evidence" value="ECO:0007669"/>
    <property type="project" value="TreeGrafter"/>
</dbReference>
<accession>A0A8B9WZE1</accession>
<evidence type="ECO:0000313" key="8">
    <source>
        <dbReference type="Proteomes" id="UP000694520"/>
    </source>
</evidence>
<proteinExistence type="predicted"/>
<evidence type="ECO:0000256" key="5">
    <source>
        <dbReference type="SAM" id="MobiDB-lite"/>
    </source>
</evidence>
<reference evidence="7" key="3">
    <citation type="submission" date="2025-09" db="UniProtKB">
        <authorList>
            <consortium name="Ensembl"/>
        </authorList>
    </citation>
    <scope>IDENTIFICATION</scope>
</reference>
<feature type="transmembrane region" description="Helical" evidence="6">
    <location>
        <begin position="119"/>
        <end position="141"/>
    </location>
</feature>
<dbReference type="Pfam" id="PF06396">
    <property type="entry name" value="AGTRAP"/>
    <property type="match status" value="1"/>
</dbReference>
<dbReference type="PANTHER" id="PTHR16521:SF3">
    <property type="entry name" value="TYPE-1 ANGIOTENSIN II RECEPTOR-ASSOCIATED PROTEIN"/>
    <property type="match status" value="1"/>
</dbReference>
<evidence type="ECO:0000256" key="6">
    <source>
        <dbReference type="SAM" id="Phobius"/>
    </source>
</evidence>
<protein>
    <recommendedName>
        <fullName evidence="9">Type-1 angiotensin II receptor-associated protein</fullName>
    </recommendedName>
</protein>
<keyword evidence="2 6" id="KW-0812">Transmembrane</keyword>